<dbReference type="InterPro" id="IPR013096">
    <property type="entry name" value="Cupin_2"/>
</dbReference>
<evidence type="ECO:0000259" key="1">
    <source>
        <dbReference type="Pfam" id="PF07883"/>
    </source>
</evidence>
<feature type="domain" description="Cupin type-2" evidence="1">
    <location>
        <begin position="46"/>
        <end position="99"/>
    </location>
</feature>
<dbReference type="RefSeq" id="WP_141973594.1">
    <property type="nucleotide sequence ID" value="NZ_VFPO01000001.1"/>
</dbReference>
<sequence length="129" mass="14757">MTDKGRNAKLYNRVINWADIPETELRKGVRRRVYSTDEVMVAHHSLDVGMDLNPHSHDDFDQLVYIAEGRCNYHVEGVAHEMTAGSFLLVPKGAVHYIEPLEEPCVNIDFFVPPREDFAKSLSYLDDLP</sequence>
<dbReference type="CDD" id="cd02238">
    <property type="entry name" value="cupin_KdgF"/>
    <property type="match status" value="1"/>
</dbReference>
<gene>
    <name evidence="2" type="ORF">FHX41_5849</name>
</gene>
<dbReference type="InterPro" id="IPR014710">
    <property type="entry name" value="RmlC-like_jellyroll"/>
</dbReference>
<dbReference type="PANTHER" id="PTHR40112:SF1">
    <property type="entry name" value="H2HPP ISOMERASE"/>
    <property type="match status" value="1"/>
</dbReference>
<protein>
    <submittedName>
        <fullName evidence="2">Cupin domain</fullName>
    </submittedName>
</protein>
<dbReference type="AlphaFoldDB" id="A0A543IN94"/>
<accession>A0A543IN94</accession>
<dbReference type="Proteomes" id="UP000316706">
    <property type="component" value="Unassembled WGS sequence"/>
</dbReference>
<dbReference type="PANTHER" id="PTHR40112">
    <property type="entry name" value="H2HPP ISOMERASE"/>
    <property type="match status" value="1"/>
</dbReference>
<organism evidence="2 3">
    <name type="scientific">Actinomadura hallensis</name>
    <dbReference type="NCBI Taxonomy" id="337895"/>
    <lineage>
        <taxon>Bacteria</taxon>
        <taxon>Bacillati</taxon>
        <taxon>Actinomycetota</taxon>
        <taxon>Actinomycetes</taxon>
        <taxon>Streptosporangiales</taxon>
        <taxon>Thermomonosporaceae</taxon>
        <taxon>Actinomadura</taxon>
    </lineage>
</organism>
<evidence type="ECO:0000313" key="2">
    <source>
        <dbReference type="EMBL" id="TQM72063.1"/>
    </source>
</evidence>
<dbReference type="InterPro" id="IPR052535">
    <property type="entry name" value="Bacilysin_H2HPP_isomerase"/>
</dbReference>
<comment type="caution">
    <text evidence="2">The sequence shown here is derived from an EMBL/GenBank/DDBJ whole genome shotgun (WGS) entry which is preliminary data.</text>
</comment>
<dbReference type="EMBL" id="VFPO01000001">
    <property type="protein sequence ID" value="TQM72063.1"/>
    <property type="molecule type" value="Genomic_DNA"/>
</dbReference>
<dbReference type="InterPro" id="IPR011051">
    <property type="entry name" value="RmlC_Cupin_sf"/>
</dbReference>
<evidence type="ECO:0000313" key="3">
    <source>
        <dbReference type="Proteomes" id="UP000316706"/>
    </source>
</evidence>
<name>A0A543IN94_9ACTN</name>
<keyword evidence="3" id="KW-1185">Reference proteome</keyword>
<dbReference type="SUPFAM" id="SSF51182">
    <property type="entry name" value="RmlC-like cupins"/>
    <property type="match status" value="1"/>
</dbReference>
<dbReference type="OrthoDB" id="8882910at2"/>
<reference evidence="2 3" key="1">
    <citation type="submission" date="2019-06" db="EMBL/GenBank/DDBJ databases">
        <title>Sequencing the genomes of 1000 actinobacteria strains.</title>
        <authorList>
            <person name="Klenk H.-P."/>
        </authorList>
    </citation>
    <scope>NUCLEOTIDE SEQUENCE [LARGE SCALE GENOMIC DNA]</scope>
    <source>
        <strain evidence="2 3">DSM 45043</strain>
    </source>
</reference>
<proteinExistence type="predicted"/>
<dbReference type="Gene3D" id="2.60.120.10">
    <property type="entry name" value="Jelly Rolls"/>
    <property type="match status" value="1"/>
</dbReference>
<dbReference type="Pfam" id="PF07883">
    <property type="entry name" value="Cupin_2"/>
    <property type="match status" value="1"/>
</dbReference>